<dbReference type="GO" id="GO:0005886">
    <property type="term" value="C:plasma membrane"/>
    <property type="evidence" value="ECO:0007669"/>
    <property type="project" value="UniProtKB-SubCell"/>
</dbReference>
<comment type="subcellular location">
    <subcellularLocation>
        <location evidence="2">Cell membrane</location>
        <topology evidence="2">Multi-pass membrane protein</topology>
    </subcellularLocation>
</comment>
<gene>
    <name evidence="12" type="ordered locus">TEQUI_1064</name>
</gene>
<evidence type="ECO:0000256" key="4">
    <source>
        <dbReference type="ARBA" id="ARBA00022475"/>
    </source>
</evidence>
<reference evidence="12 13" key="1">
    <citation type="journal article" date="2011" name="J. Bacteriol.">
        <title>Genome sequence of Taylorella equigenitalis MCE9, the causative agent of contagious equine metritis.</title>
        <authorList>
            <person name="Hebert L."/>
            <person name="Moumen B."/>
            <person name="Duquesne F."/>
            <person name="Breuil M.F."/>
            <person name="Laugier C."/>
            <person name="Batto J.M."/>
            <person name="Renault P."/>
            <person name="Petry S."/>
        </authorList>
    </citation>
    <scope>NUCLEOTIDE SEQUENCE [LARGE SCALE GENOMIC DNA]</scope>
    <source>
        <strain evidence="12 13">MCE9</strain>
    </source>
</reference>
<dbReference type="InterPro" id="IPR038421">
    <property type="entry name" value="RisS_PPD_sf"/>
</dbReference>
<evidence type="ECO:0000256" key="8">
    <source>
        <dbReference type="ARBA" id="ARBA00022777"/>
    </source>
</evidence>
<protein>
    <recommendedName>
        <fullName evidence="3">histidine kinase</fullName>
        <ecNumber evidence="3">2.7.13.3</ecNumber>
    </recommendedName>
</protein>
<evidence type="ECO:0000256" key="6">
    <source>
        <dbReference type="ARBA" id="ARBA00022679"/>
    </source>
</evidence>
<feature type="transmembrane region" description="Helical" evidence="10">
    <location>
        <begin position="22"/>
        <end position="43"/>
    </location>
</feature>
<dbReference type="EMBL" id="CP002456">
    <property type="protein sequence ID" value="ADU91988.1"/>
    <property type="molecule type" value="Genomic_DNA"/>
</dbReference>
<evidence type="ECO:0000256" key="2">
    <source>
        <dbReference type="ARBA" id="ARBA00004651"/>
    </source>
</evidence>
<proteinExistence type="predicted"/>
<evidence type="ECO:0000313" key="12">
    <source>
        <dbReference type="EMBL" id="ADU91988.1"/>
    </source>
</evidence>
<keyword evidence="6" id="KW-0808">Transferase</keyword>
<dbReference type="InterPro" id="IPR003594">
    <property type="entry name" value="HATPase_dom"/>
</dbReference>
<dbReference type="Gene3D" id="3.30.450.300">
    <property type="entry name" value="Sensor histidine kinase RisS, periplasmic domain"/>
    <property type="match status" value="1"/>
</dbReference>
<dbReference type="InterPro" id="IPR003661">
    <property type="entry name" value="HisK_dim/P_dom"/>
</dbReference>
<dbReference type="Pfam" id="PF02518">
    <property type="entry name" value="HATPase_c"/>
    <property type="match status" value="1"/>
</dbReference>
<dbReference type="Pfam" id="PF00512">
    <property type="entry name" value="HisKA"/>
    <property type="match status" value="1"/>
</dbReference>
<evidence type="ECO:0000256" key="10">
    <source>
        <dbReference type="SAM" id="Phobius"/>
    </source>
</evidence>
<dbReference type="InterPro" id="IPR050980">
    <property type="entry name" value="2C_sensor_his_kinase"/>
</dbReference>
<organism evidence="12 13">
    <name type="scientific">Taylorella equigenitalis (strain MCE9)</name>
    <dbReference type="NCBI Taxonomy" id="937774"/>
    <lineage>
        <taxon>Bacteria</taxon>
        <taxon>Pseudomonadati</taxon>
        <taxon>Pseudomonadota</taxon>
        <taxon>Betaproteobacteria</taxon>
        <taxon>Burkholderiales</taxon>
        <taxon>Alcaligenaceae</taxon>
        <taxon>Taylorella</taxon>
    </lineage>
</organism>
<keyword evidence="4" id="KW-1003">Cell membrane</keyword>
<comment type="catalytic activity">
    <reaction evidence="1">
        <text>ATP + protein L-histidine = ADP + protein N-phospho-L-histidine.</text>
        <dbReference type="EC" id="2.7.13.3"/>
    </reaction>
</comment>
<keyword evidence="10" id="KW-0812">Transmembrane</keyword>
<feature type="domain" description="Histidine kinase" evidence="11">
    <location>
        <begin position="250"/>
        <end position="458"/>
    </location>
</feature>
<dbReference type="AlphaFoldDB" id="A0A654KHP4"/>
<dbReference type="KEGG" id="teq:TEQUI_1064"/>
<evidence type="ECO:0000256" key="3">
    <source>
        <dbReference type="ARBA" id="ARBA00012438"/>
    </source>
</evidence>
<dbReference type="InterPro" id="IPR032408">
    <property type="entry name" value="RisS_PPD"/>
</dbReference>
<dbReference type="PROSITE" id="PS50109">
    <property type="entry name" value="HIS_KIN"/>
    <property type="match status" value="1"/>
</dbReference>
<sequence length="461" mass="52463">MPLEQFEYKHPKKISLGLFTRAFLFLFLTGLISLLIWLGAVLYGQHGHKALVISNRVMSAYNLSANALNYVKPELQHIFIDKFNTLGDIEISERFDSDVVKPIPHTRLWRIIEADLREKIDDKNLIISPEVNGVKGLWVSMDIPFEGEDHKFWIFISTILFRNVVISNWFAWIITALIISVLGSYLHTKVFLQPLEKILEIFKAIKTNKTPPRLDTSKGSSEVIDLYTTINNTLDHLRDINSNRDIMLKGLSHDIRTPLTRIRLEVEMSGIDEEAKNNIDTDLKQIDRIMHQISEYSNALPTENNDALNISEAIELFCHAEEVMINAVGGKFYYSIEPNLYSKISEVNLNRILGNLIDNAIKYAKQPNRTLVITLNCYRKLSDIIIEVKDNGPGLNTDELWRLMKPFERGDPARSGVKGSGLGLPIVDKLTKSVNGNFEVLKNLPVGLLCRVTLKSKGRPR</sequence>
<dbReference type="SUPFAM" id="SSF47384">
    <property type="entry name" value="Homodimeric domain of signal transducing histidine kinase"/>
    <property type="match status" value="1"/>
</dbReference>
<evidence type="ECO:0000256" key="7">
    <source>
        <dbReference type="ARBA" id="ARBA00022741"/>
    </source>
</evidence>
<evidence type="ECO:0000256" key="9">
    <source>
        <dbReference type="ARBA" id="ARBA00022840"/>
    </source>
</evidence>
<keyword evidence="8 12" id="KW-0418">Kinase</keyword>
<dbReference type="PANTHER" id="PTHR44936">
    <property type="entry name" value="SENSOR PROTEIN CREC"/>
    <property type="match status" value="1"/>
</dbReference>
<dbReference type="InterPro" id="IPR036890">
    <property type="entry name" value="HATPase_C_sf"/>
</dbReference>
<dbReference type="Gene3D" id="1.10.287.130">
    <property type="match status" value="1"/>
</dbReference>
<dbReference type="GO" id="GO:0000155">
    <property type="term" value="F:phosphorelay sensor kinase activity"/>
    <property type="evidence" value="ECO:0007669"/>
    <property type="project" value="InterPro"/>
</dbReference>
<keyword evidence="9" id="KW-0067">ATP-binding</keyword>
<evidence type="ECO:0000256" key="5">
    <source>
        <dbReference type="ARBA" id="ARBA00022553"/>
    </source>
</evidence>
<dbReference type="PANTHER" id="PTHR44936:SF10">
    <property type="entry name" value="SENSOR PROTEIN RSTB"/>
    <property type="match status" value="1"/>
</dbReference>
<name>A0A654KHP4_TAYEM</name>
<dbReference type="Proteomes" id="UP000007472">
    <property type="component" value="Chromosome"/>
</dbReference>
<dbReference type="InterPro" id="IPR004358">
    <property type="entry name" value="Sig_transdc_His_kin-like_C"/>
</dbReference>
<dbReference type="EC" id="2.7.13.3" evidence="3"/>
<dbReference type="InterPro" id="IPR005467">
    <property type="entry name" value="His_kinase_dom"/>
</dbReference>
<dbReference type="InterPro" id="IPR036097">
    <property type="entry name" value="HisK_dim/P_sf"/>
</dbReference>
<dbReference type="SMART" id="SM00388">
    <property type="entry name" value="HisKA"/>
    <property type="match status" value="1"/>
</dbReference>
<dbReference type="CDD" id="cd00082">
    <property type="entry name" value="HisKA"/>
    <property type="match status" value="1"/>
</dbReference>
<keyword evidence="5" id="KW-0597">Phosphoprotein</keyword>
<dbReference type="Gene3D" id="3.30.565.10">
    <property type="entry name" value="Histidine kinase-like ATPase, C-terminal domain"/>
    <property type="match status" value="1"/>
</dbReference>
<keyword evidence="7" id="KW-0547">Nucleotide-binding</keyword>
<dbReference type="Pfam" id="PF16524">
    <property type="entry name" value="RisS_PPD"/>
    <property type="match status" value="1"/>
</dbReference>
<keyword evidence="10" id="KW-1133">Transmembrane helix</keyword>
<accession>A0A654KHP4</accession>
<evidence type="ECO:0000313" key="13">
    <source>
        <dbReference type="Proteomes" id="UP000007472"/>
    </source>
</evidence>
<dbReference type="SUPFAM" id="SSF55874">
    <property type="entry name" value="ATPase domain of HSP90 chaperone/DNA topoisomerase II/histidine kinase"/>
    <property type="match status" value="1"/>
</dbReference>
<feature type="transmembrane region" description="Helical" evidence="10">
    <location>
        <begin position="169"/>
        <end position="187"/>
    </location>
</feature>
<dbReference type="GO" id="GO:0005524">
    <property type="term" value="F:ATP binding"/>
    <property type="evidence" value="ECO:0007669"/>
    <property type="project" value="UniProtKB-KW"/>
</dbReference>
<dbReference type="SMART" id="SM00387">
    <property type="entry name" value="HATPase_c"/>
    <property type="match status" value="1"/>
</dbReference>
<evidence type="ECO:0000259" key="11">
    <source>
        <dbReference type="PROSITE" id="PS50109"/>
    </source>
</evidence>
<keyword evidence="10" id="KW-0472">Membrane</keyword>
<dbReference type="PRINTS" id="PR00344">
    <property type="entry name" value="BCTRLSENSOR"/>
</dbReference>
<evidence type="ECO:0000256" key="1">
    <source>
        <dbReference type="ARBA" id="ARBA00000085"/>
    </source>
</evidence>